<dbReference type="GO" id="GO:0098552">
    <property type="term" value="C:side of membrane"/>
    <property type="evidence" value="ECO:0007669"/>
    <property type="project" value="UniProtKB-KW"/>
</dbReference>
<dbReference type="EMBL" id="JAVRBK010000007">
    <property type="protein sequence ID" value="KAK5641937.1"/>
    <property type="molecule type" value="Genomic_DNA"/>
</dbReference>
<evidence type="ECO:0000313" key="11">
    <source>
        <dbReference type="Proteomes" id="UP001329430"/>
    </source>
</evidence>
<sequence>MKNVWSFTILSTILILCETQIGECNPRCYFCDSVSNPDCIHPRDHKMSTNQCTPVNVGEMKVAIDKQEVSQLVKYFDVELHQTDFSVPLSCIKTVIKLHDKEMTFRGCQLAPKDNIDLCKKIIDEREDIVKHCSFCNENGCNTAPLKSIPLTFIALVLPLLIVI</sequence>
<dbReference type="PANTHER" id="PTHR33562">
    <property type="entry name" value="ATILLA, ISOFORM B-RELATED-RELATED"/>
    <property type="match status" value="1"/>
</dbReference>
<evidence type="ECO:0000256" key="3">
    <source>
        <dbReference type="ARBA" id="ARBA00022692"/>
    </source>
</evidence>
<evidence type="ECO:0000256" key="4">
    <source>
        <dbReference type="ARBA" id="ARBA00022729"/>
    </source>
</evidence>
<keyword evidence="8" id="KW-0449">Lipoprotein</keyword>
<evidence type="ECO:0000313" key="10">
    <source>
        <dbReference type="EMBL" id="KAK5641937.1"/>
    </source>
</evidence>
<evidence type="ECO:0000256" key="7">
    <source>
        <dbReference type="ARBA" id="ARBA00023180"/>
    </source>
</evidence>
<dbReference type="InterPro" id="IPR050975">
    <property type="entry name" value="Sleep_regulator"/>
</dbReference>
<accession>A0AAN7V6T4</accession>
<dbReference type="GO" id="GO:0030431">
    <property type="term" value="P:sleep"/>
    <property type="evidence" value="ECO:0007669"/>
    <property type="project" value="InterPro"/>
</dbReference>
<evidence type="ECO:0000256" key="8">
    <source>
        <dbReference type="ARBA" id="ARBA00023288"/>
    </source>
</evidence>
<dbReference type="PANTHER" id="PTHR33562:SF15">
    <property type="entry name" value="IP04187P"/>
    <property type="match status" value="1"/>
</dbReference>
<keyword evidence="7" id="KW-0325">Glycoprotein</keyword>
<proteinExistence type="predicted"/>
<name>A0AAN7V6T4_9COLE</name>
<dbReference type="AlphaFoldDB" id="A0AAN7V6T4"/>
<feature type="signal peptide" evidence="9">
    <location>
        <begin position="1"/>
        <end position="19"/>
    </location>
</feature>
<comment type="subcellular location">
    <subcellularLocation>
        <location evidence="1">Membrane</location>
        <topology evidence="1">Lipid-anchor</topology>
        <topology evidence="1">GPI-anchor</topology>
    </subcellularLocation>
</comment>
<keyword evidence="6" id="KW-0472">Membrane</keyword>
<keyword evidence="5" id="KW-1133">Transmembrane helix</keyword>
<gene>
    <name evidence="10" type="ORF">RI129_010484</name>
</gene>
<evidence type="ECO:0008006" key="12">
    <source>
        <dbReference type="Google" id="ProtNLM"/>
    </source>
</evidence>
<evidence type="ECO:0000256" key="6">
    <source>
        <dbReference type="ARBA" id="ARBA00023136"/>
    </source>
</evidence>
<dbReference type="Pfam" id="PF17064">
    <property type="entry name" value="QVR"/>
    <property type="match status" value="1"/>
</dbReference>
<evidence type="ECO:0000256" key="1">
    <source>
        <dbReference type="ARBA" id="ARBA00004589"/>
    </source>
</evidence>
<dbReference type="Proteomes" id="UP001329430">
    <property type="component" value="Chromosome 7"/>
</dbReference>
<comment type="caution">
    <text evidence="10">The sequence shown here is derived from an EMBL/GenBank/DDBJ whole genome shotgun (WGS) entry which is preliminary data.</text>
</comment>
<keyword evidence="4 9" id="KW-0732">Signal</keyword>
<evidence type="ECO:0000256" key="2">
    <source>
        <dbReference type="ARBA" id="ARBA00022622"/>
    </source>
</evidence>
<dbReference type="InterPro" id="IPR031424">
    <property type="entry name" value="QVR-like"/>
</dbReference>
<dbReference type="GO" id="GO:0032222">
    <property type="term" value="P:regulation of synaptic transmission, cholinergic"/>
    <property type="evidence" value="ECO:0007669"/>
    <property type="project" value="InterPro"/>
</dbReference>
<protein>
    <recommendedName>
        <fullName evidence="12">Protein sleepless</fullName>
    </recommendedName>
</protein>
<evidence type="ECO:0000256" key="5">
    <source>
        <dbReference type="ARBA" id="ARBA00022989"/>
    </source>
</evidence>
<keyword evidence="2" id="KW-0336">GPI-anchor</keyword>
<feature type="chain" id="PRO_5042924497" description="Protein sleepless" evidence="9">
    <location>
        <begin position="20"/>
        <end position="164"/>
    </location>
</feature>
<organism evidence="10 11">
    <name type="scientific">Pyrocoelia pectoralis</name>
    <dbReference type="NCBI Taxonomy" id="417401"/>
    <lineage>
        <taxon>Eukaryota</taxon>
        <taxon>Metazoa</taxon>
        <taxon>Ecdysozoa</taxon>
        <taxon>Arthropoda</taxon>
        <taxon>Hexapoda</taxon>
        <taxon>Insecta</taxon>
        <taxon>Pterygota</taxon>
        <taxon>Neoptera</taxon>
        <taxon>Endopterygota</taxon>
        <taxon>Coleoptera</taxon>
        <taxon>Polyphaga</taxon>
        <taxon>Elateriformia</taxon>
        <taxon>Elateroidea</taxon>
        <taxon>Lampyridae</taxon>
        <taxon>Lampyrinae</taxon>
        <taxon>Pyrocoelia</taxon>
    </lineage>
</organism>
<keyword evidence="3" id="KW-0812">Transmembrane</keyword>
<reference evidence="10 11" key="1">
    <citation type="journal article" date="2024" name="Insects">
        <title>An Improved Chromosome-Level Genome Assembly of the Firefly Pyrocoelia pectoralis.</title>
        <authorList>
            <person name="Fu X."/>
            <person name="Meyer-Rochow V.B."/>
            <person name="Ballantyne L."/>
            <person name="Zhu X."/>
        </authorList>
    </citation>
    <scope>NUCLEOTIDE SEQUENCE [LARGE SCALE GENOMIC DNA]</scope>
    <source>
        <strain evidence="10">XCY_ONT2</strain>
    </source>
</reference>
<keyword evidence="11" id="KW-1185">Reference proteome</keyword>
<evidence type="ECO:0000256" key="9">
    <source>
        <dbReference type="SAM" id="SignalP"/>
    </source>
</evidence>